<evidence type="ECO:0000313" key="1">
    <source>
        <dbReference type="EMBL" id="EYR64681.1"/>
    </source>
</evidence>
<gene>
    <name evidence="1" type="ORF">N866_07215</name>
</gene>
<dbReference type="EMBL" id="AXCW01000022">
    <property type="protein sequence ID" value="EYR64681.1"/>
    <property type="molecule type" value="Genomic_DNA"/>
</dbReference>
<sequence>MWAAIAPHLGAEYGVVGEGDWRVTADTTGDKRVRIAPGTAFGVGVFDTLDQEVTHTFDPISSGIRWDVLYARRSWSGGGGATTLYSAPATAAGNLPGTRVHNPGVLDDQPLALVQLTFGQTAPTQVVDLRVWQANGGATAAREQALQYLTAPGTEVWVGDTLWVRRVNASGVAEWLRDNTQAVRLFGRGEPLQGGTVDSSVKDFLIQSDAPSLTPGADGIVSVALPTPFPSGLFSVDVTLANGSAQAAAFVMYSAAAANTFYRPQRGRFSGRVLRPDGTPFTGQPFRIVYTAIGW</sequence>
<evidence type="ECO:0000313" key="2">
    <source>
        <dbReference type="Proteomes" id="UP000019753"/>
    </source>
</evidence>
<dbReference type="Proteomes" id="UP000019753">
    <property type="component" value="Unassembled WGS sequence"/>
</dbReference>
<reference evidence="1 2" key="1">
    <citation type="submission" date="2014-01" db="EMBL/GenBank/DDBJ databases">
        <title>Actinotalea ferrariae CF5-4.</title>
        <authorList>
            <person name="Chen F."/>
            <person name="Li Y."/>
            <person name="Wang G."/>
        </authorList>
    </citation>
    <scope>NUCLEOTIDE SEQUENCE [LARGE SCALE GENOMIC DNA]</scope>
    <source>
        <strain evidence="1 2">CF5-4</strain>
    </source>
</reference>
<dbReference type="AlphaFoldDB" id="A0A021VU48"/>
<keyword evidence="2" id="KW-1185">Reference proteome</keyword>
<comment type="caution">
    <text evidence="1">The sequence shown here is derived from an EMBL/GenBank/DDBJ whole genome shotgun (WGS) entry which is preliminary data.</text>
</comment>
<accession>A0A021VU48</accession>
<proteinExistence type="predicted"/>
<protein>
    <submittedName>
        <fullName evidence="1">Uncharacterized protein</fullName>
    </submittedName>
</protein>
<organism evidence="1 2">
    <name type="scientific">Actinotalea ferrariae CF5-4</name>
    <dbReference type="NCBI Taxonomy" id="948458"/>
    <lineage>
        <taxon>Bacteria</taxon>
        <taxon>Bacillati</taxon>
        <taxon>Actinomycetota</taxon>
        <taxon>Actinomycetes</taxon>
        <taxon>Micrococcales</taxon>
        <taxon>Cellulomonadaceae</taxon>
        <taxon>Actinotalea</taxon>
    </lineage>
</organism>
<name>A0A021VU48_9CELL</name>